<dbReference type="EMBL" id="BSCH01000014">
    <property type="protein sequence ID" value="GLG90843.1"/>
    <property type="molecule type" value="Genomic_DNA"/>
</dbReference>
<name>A0A9W6CB56_9FIRM</name>
<reference evidence="2 4" key="5">
    <citation type="journal article" date="2023" name="Int. J. Syst. Evol. Microbiol.">
        <title>Sellimonas catena sp. nov., isolated from human faeces.</title>
        <authorList>
            <person name="Hisatomi A."/>
            <person name="Ohkuma M."/>
            <person name="Sakamoto M."/>
        </authorList>
    </citation>
    <scope>NUCLEOTIDE SEQUENCE</scope>
    <source>
        <strain evidence="1 4">12EGH17</strain>
        <strain evidence="2">18CBH55</strain>
    </source>
</reference>
<dbReference type="AlphaFoldDB" id="A0A9W6CB56"/>
<proteinExistence type="predicted"/>
<comment type="caution">
    <text evidence="2">The sequence shown here is derived from an EMBL/GenBank/DDBJ whole genome shotgun (WGS) entry which is preliminary data.</text>
</comment>
<reference evidence="2" key="3">
    <citation type="submission" date="2022-11" db="EMBL/GenBank/DDBJ databases">
        <title>Draft genome sequence of Sellimonas catena strain 18CBH55.</title>
        <authorList>
            <person name="Hisatomi A."/>
            <person name="Ohkuma M."/>
            <person name="Sakamoto M."/>
        </authorList>
    </citation>
    <scope>NUCLEOTIDE SEQUENCE</scope>
    <source>
        <strain evidence="2">18CBH55</strain>
    </source>
</reference>
<reference evidence="1" key="1">
    <citation type="submission" date="2022-11" db="EMBL/GenBank/DDBJ databases">
        <title>Draft genome sequence of Sellimonas catena strain 12EGH17.</title>
        <authorList>
            <person name="Atsushi H."/>
            <person name="Moriya O."/>
            <person name="Mitsuo S."/>
        </authorList>
    </citation>
    <scope>NUCLEOTIDE SEQUENCE</scope>
    <source>
        <strain evidence="1">12EGH17</strain>
    </source>
</reference>
<evidence type="ECO:0000313" key="2">
    <source>
        <dbReference type="EMBL" id="GLG90843.1"/>
    </source>
</evidence>
<accession>A0A9W6CB56</accession>
<evidence type="ECO:0000313" key="3">
    <source>
        <dbReference type="Proteomes" id="UP001145094"/>
    </source>
</evidence>
<reference evidence="2" key="4">
    <citation type="submission" date="2022-11" db="EMBL/GenBank/DDBJ databases">
        <title>Draft genome sequence of Sellimonas catena strain 18CBH55.</title>
        <authorList>
            <person name="Atsushi H."/>
            <person name="Moriya O."/>
            <person name="Mitsuo S."/>
        </authorList>
    </citation>
    <scope>NUCLEOTIDE SEQUENCE</scope>
    <source>
        <strain evidence="2">18CBH55</strain>
    </source>
</reference>
<reference evidence="1" key="2">
    <citation type="submission" date="2022-11" db="EMBL/GenBank/DDBJ databases">
        <title>Draft genome sequence of Sellimonas catena strain 12EGH17.</title>
        <authorList>
            <person name="Hisatomi A."/>
            <person name="Ohkuma M."/>
            <person name="Sakamoto M."/>
        </authorList>
    </citation>
    <scope>NUCLEOTIDE SEQUENCE</scope>
    <source>
        <strain evidence="1">12EGH17</strain>
    </source>
</reference>
<dbReference type="Proteomes" id="UP001145094">
    <property type="component" value="Unassembled WGS sequence"/>
</dbReference>
<organism evidence="2 3">
    <name type="scientific">Sellimonas catena</name>
    <dbReference type="NCBI Taxonomy" id="2994035"/>
    <lineage>
        <taxon>Bacteria</taxon>
        <taxon>Bacillati</taxon>
        <taxon>Bacillota</taxon>
        <taxon>Clostridia</taxon>
        <taxon>Lachnospirales</taxon>
        <taxon>Lachnospiraceae</taxon>
        <taxon>Sellimonas</taxon>
    </lineage>
</organism>
<dbReference type="Proteomes" id="UP001145145">
    <property type="component" value="Unassembled WGS sequence"/>
</dbReference>
<sequence>MIADGAAIGPEMDRLYKYTLKKKNIHLYFPESFEWLILSSGLIQGKDIQSILENPENYLDSREYFSWERFFTSVLTERTKD</sequence>
<evidence type="ECO:0000313" key="1">
    <source>
        <dbReference type="EMBL" id="GLG05977.1"/>
    </source>
</evidence>
<evidence type="ECO:0000313" key="4">
    <source>
        <dbReference type="Proteomes" id="UP001145145"/>
    </source>
</evidence>
<dbReference type="EMBL" id="BSBO01000042">
    <property type="protein sequence ID" value="GLG05977.1"/>
    <property type="molecule type" value="Genomic_DNA"/>
</dbReference>
<gene>
    <name evidence="1" type="ORF">Selli1_31510</name>
    <name evidence="2" type="ORF">Selli2_22700</name>
</gene>
<keyword evidence="4" id="KW-1185">Reference proteome</keyword>
<protein>
    <submittedName>
        <fullName evidence="2">Uncharacterized protein</fullName>
    </submittedName>
</protein>